<comment type="caution">
    <text evidence="1">The sequence shown here is derived from an EMBL/GenBank/DDBJ whole genome shotgun (WGS) entry which is preliminary data.</text>
</comment>
<reference evidence="1 2" key="1">
    <citation type="submission" date="2017-01" db="EMBL/GenBank/DDBJ databases">
        <authorList>
            <person name="Varghese N."/>
            <person name="Submissions S."/>
        </authorList>
    </citation>
    <scope>NUCLEOTIDE SEQUENCE [LARGE SCALE GENOMIC DNA]</scope>
    <source>
        <strain evidence="1 2">DSM 18447</strain>
    </source>
</reference>
<proteinExistence type="predicted"/>
<organism evidence="1 2">
    <name type="scientific">Paracoccus saliphilus</name>
    <dbReference type="NCBI Taxonomy" id="405559"/>
    <lineage>
        <taxon>Bacteria</taxon>
        <taxon>Pseudomonadati</taxon>
        <taxon>Pseudomonadota</taxon>
        <taxon>Alphaproteobacteria</taxon>
        <taxon>Rhodobacterales</taxon>
        <taxon>Paracoccaceae</taxon>
        <taxon>Paracoccus</taxon>
    </lineage>
</organism>
<name>A0AA45W889_9RHOB</name>
<gene>
    <name evidence="1" type="ORF">SAMN05421772_12535</name>
</gene>
<sequence length="29" mass="3502">MLVWHHLLTLAWLLLPDPIGNRRFPDTLY</sequence>
<evidence type="ECO:0000313" key="1">
    <source>
        <dbReference type="EMBL" id="SIT15092.1"/>
    </source>
</evidence>
<dbReference type="AlphaFoldDB" id="A0AA45W889"/>
<accession>A0AA45W889</accession>
<evidence type="ECO:0000313" key="2">
    <source>
        <dbReference type="Proteomes" id="UP000186216"/>
    </source>
</evidence>
<dbReference type="EMBL" id="FTOU01000025">
    <property type="protein sequence ID" value="SIT15092.1"/>
    <property type="molecule type" value="Genomic_DNA"/>
</dbReference>
<protein>
    <submittedName>
        <fullName evidence="1">Uncharacterized protein</fullName>
    </submittedName>
</protein>
<dbReference type="Proteomes" id="UP000186216">
    <property type="component" value="Unassembled WGS sequence"/>
</dbReference>